<dbReference type="AlphaFoldDB" id="A0A2M7XED4"/>
<name>A0A2M7XED4_9BACT</name>
<accession>A0A2M7XED4</accession>
<feature type="transmembrane region" description="Helical" evidence="1">
    <location>
        <begin position="20"/>
        <end position="40"/>
    </location>
</feature>
<dbReference type="Proteomes" id="UP000231263">
    <property type="component" value="Unassembled WGS sequence"/>
</dbReference>
<proteinExistence type="predicted"/>
<comment type="caution">
    <text evidence="2">The sequence shown here is derived from an EMBL/GenBank/DDBJ whole genome shotgun (WGS) entry which is preliminary data.</text>
</comment>
<reference evidence="3" key="1">
    <citation type="submission" date="2017-09" db="EMBL/GenBank/DDBJ databases">
        <title>Depth-based differentiation of microbial function through sediment-hosted aquifers and enrichment of novel symbionts in the deep terrestrial subsurface.</title>
        <authorList>
            <person name="Probst A.J."/>
            <person name="Ladd B."/>
            <person name="Jarett J.K."/>
            <person name="Geller-Mcgrath D.E."/>
            <person name="Sieber C.M.K."/>
            <person name="Emerson J.B."/>
            <person name="Anantharaman K."/>
            <person name="Thomas B.C."/>
            <person name="Malmstrom R."/>
            <person name="Stieglmeier M."/>
            <person name="Klingl A."/>
            <person name="Woyke T."/>
            <person name="Ryan C.M."/>
            <person name="Banfield J.F."/>
        </authorList>
    </citation>
    <scope>NUCLEOTIDE SEQUENCE [LARGE SCALE GENOMIC DNA]</scope>
</reference>
<organism evidence="2 3">
    <name type="scientific">Candidatus Uhrbacteria bacterium CG_4_9_14_3_um_filter_41_35</name>
    <dbReference type="NCBI Taxonomy" id="1975034"/>
    <lineage>
        <taxon>Bacteria</taxon>
        <taxon>Candidatus Uhriibacteriota</taxon>
    </lineage>
</organism>
<keyword evidence="1" id="KW-0812">Transmembrane</keyword>
<dbReference type="EMBL" id="PFWT01000012">
    <property type="protein sequence ID" value="PJA46240.1"/>
    <property type="molecule type" value="Genomic_DNA"/>
</dbReference>
<evidence type="ECO:0000313" key="2">
    <source>
        <dbReference type="EMBL" id="PJA46240.1"/>
    </source>
</evidence>
<keyword evidence="1" id="KW-0472">Membrane</keyword>
<sequence>MPETNKHNESESHHKSIFELLVVTIILMIVIFGIFAYVTFFSNTTQQSQDQTNSLPQITSEQQAILDSKQVECPTIEEPVIKNQTMDLASISGPSFDYLNNWHIATRENLIDGQISRTTFISSKPLFFCAACEGQPANIQIHSELLSSLQPASISIEDYIKSIHTNEFITKINDFTYRVTGNTYSDNTGQDDFEKTYYITDDRLFSLTRRDIANTPEENSGYELIKSTIHFGETK</sequence>
<protein>
    <submittedName>
        <fullName evidence="2">Uncharacterized protein</fullName>
    </submittedName>
</protein>
<evidence type="ECO:0000313" key="3">
    <source>
        <dbReference type="Proteomes" id="UP000231263"/>
    </source>
</evidence>
<gene>
    <name evidence="2" type="ORF">CO173_03230</name>
</gene>
<evidence type="ECO:0000256" key="1">
    <source>
        <dbReference type="SAM" id="Phobius"/>
    </source>
</evidence>
<keyword evidence="1" id="KW-1133">Transmembrane helix</keyword>